<dbReference type="Pfam" id="PF01796">
    <property type="entry name" value="OB_ChsH2_C"/>
    <property type="match status" value="1"/>
</dbReference>
<dbReference type="PANTHER" id="PTHR34075:SF5">
    <property type="entry name" value="BLR3430 PROTEIN"/>
    <property type="match status" value="1"/>
</dbReference>
<evidence type="ECO:0000259" key="1">
    <source>
        <dbReference type="Pfam" id="PF01796"/>
    </source>
</evidence>
<dbReference type="SUPFAM" id="SSF50249">
    <property type="entry name" value="Nucleic acid-binding proteins"/>
    <property type="match status" value="1"/>
</dbReference>
<proteinExistence type="predicted"/>
<name>A0A382XQE6_9ZZZZ</name>
<protein>
    <recommendedName>
        <fullName evidence="1">ChsH2 C-terminal OB-fold domain-containing protein</fullName>
    </recommendedName>
</protein>
<dbReference type="InterPro" id="IPR002878">
    <property type="entry name" value="ChsH2_C"/>
</dbReference>
<reference evidence="2" key="1">
    <citation type="submission" date="2018-05" db="EMBL/GenBank/DDBJ databases">
        <authorList>
            <person name="Lanie J.A."/>
            <person name="Ng W.-L."/>
            <person name="Kazmierczak K.M."/>
            <person name="Andrzejewski T.M."/>
            <person name="Davidsen T.M."/>
            <person name="Wayne K.J."/>
            <person name="Tettelin H."/>
            <person name="Glass J.I."/>
            <person name="Rusch D."/>
            <person name="Podicherti R."/>
            <person name="Tsui H.-C.T."/>
            <person name="Winkler M.E."/>
        </authorList>
    </citation>
    <scope>NUCLEOTIDE SEQUENCE</scope>
</reference>
<dbReference type="EMBL" id="UINC01169230">
    <property type="protein sequence ID" value="SVD72661.1"/>
    <property type="molecule type" value="Genomic_DNA"/>
</dbReference>
<organism evidence="2">
    <name type="scientific">marine metagenome</name>
    <dbReference type="NCBI Taxonomy" id="408172"/>
    <lineage>
        <taxon>unclassified sequences</taxon>
        <taxon>metagenomes</taxon>
        <taxon>ecological metagenomes</taxon>
    </lineage>
</organism>
<sequence length="125" mass="13847">MINEYKNGLTKNRIIGALCPKCETKFLLPRPICNVCNNNNLEHIELSGKGVVIGFTQVAVVPTKMSKIGFSAENPYWTCIVALEEGINIPAVLNVTGIDSFKQPFIGMKVSAVFGRENRIYFEPI</sequence>
<evidence type="ECO:0000313" key="2">
    <source>
        <dbReference type="EMBL" id="SVD72661.1"/>
    </source>
</evidence>
<dbReference type="PANTHER" id="PTHR34075">
    <property type="entry name" value="BLR3430 PROTEIN"/>
    <property type="match status" value="1"/>
</dbReference>
<dbReference type="Gene3D" id="6.10.30.10">
    <property type="match status" value="1"/>
</dbReference>
<feature type="domain" description="ChsH2 C-terminal OB-fold" evidence="1">
    <location>
        <begin position="45"/>
        <end position="114"/>
    </location>
</feature>
<accession>A0A382XQE6</accession>
<dbReference type="InterPro" id="IPR052513">
    <property type="entry name" value="Thioester_dehydratase-like"/>
</dbReference>
<dbReference type="InterPro" id="IPR012340">
    <property type="entry name" value="NA-bd_OB-fold"/>
</dbReference>
<gene>
    <name evidence="2" type="ORF">METZ01_LOCUS425515</name>
</gene>
<dbReference type="AlphaFoldDB" id="A0A382XQE6"/>